<evidence type="ECO:0000256" key="5">
    <source>
        <dbReference type="PROSITE-ProRule" id="PRU01240"/>
    </source>
</evidence>
<keyword evidence="3 5" id="KW-0378">Hydrolase</keyword>
<dbReference type="InterPro" id="IPR000209">
    <property type="entry name" value="Peptidase_S8/S53_dom"/>
</dbReference>
<evidence type="ECO:0000259" key="8">
    <source>
        <dbReference type="PROSITE" id="PS51272"/>
    </source>
</evidence>
<dbReference type="InterPro" id="IPR001119">
    <property type="entry name" value="SLH_dom"/>
</dbReference>
<feature type="domain" description="SLH" evidence="8">
    <location>
        <begin position="701"/>
        <end position="764"/>
    </location>
</feature>
<keyword evidence="4 5" id="KW-0720">Serine protease</keyword>
<dbReference type="SUPFAM" id="SSF89260">
    <property type="entry name" value="Collagen-binding domain"/>
    <property type="match status" value="2"/>
</dbReference>
<dbReference type="SUPFAM" id="SSF52743">
    <property type="entry name" value="Subtilisin-like"/>
    <property type="match status" value="1"/>
</dbReference>
<protein>
    <submittedName>
        <fullName evidence="9">S8 family serine peptidase</fullName>
    </submittedName>
</protein>
<feature type="signal peptide" evidence="7">
    <location>
        <begin position="1"/>
        <end position="25"/>
    </location>
</feature>
<dbReference type="PROSITE" id="PS51892">
    <property type="entry name" value="SUBTILASE"/>
    <property type="match status" value="1"/>
</dbReference>
<comment type="caution">
    <text evidence="9">The sequence shown here is derived from an EMBL/GenBank/DDBJ whole genome shotgun (WGS) entry which is preliminary data.</text>
</comment>
<comment type="similarity">
    <text evidence="1 5 6">Belongs to the peptidase S8 family.</text>
</comment>
<dbReference type="PROSITE" id="PS00136">
    <property type="entry name" value="SUBTILASE_ASP"/>
    <property type="match status" value="1"/>
</dbReference>
<evidence type="ECO:0000256" key="6">
    <source>
        <dbReference type="RuleBase" id="RU003355"/>
    </source>
</evidence>
<dbReference type="Proteomes" id="UP000553776">
    <property type="component" value="Unassembled WGS sequence"/>
</dbReference>
<evidence type="ECO:0000313" key="9">
    <source>
        <dbReference type="EMBL" id="MBB6691733.1"/>
    </source>
</evidence>
<feature type="chain" id="PRO_5032616088" evidence="7">
    <location>
        <begin position="26"/>
        <end position="875"/>
    </location>
</feature>
<evidence type="ECO:0000256" key="3">
    <source>
        <dbReference type="ARBA" id="ARBA00022801"/>
    </source>
</evidence>
<evidence type="ECO:0000256" key="2">
    <source>
        <dbReference type="ARBA" id="ARBA00022670"/>
    </source>
</evidence>
<dbReference type="InterPro" id="IPR036852">
    <property type="entry name" value="Peptidase_S8/S53_dom_sf"/>
</dbReference>
<dbReference type="PROSITE" id="PS51272">
    <property type="entry name" value="SLH"/>
    <property type="match status" value="3"/>
</dbReference>
<name>A0A841U052_9BACL</name>
<evidence type="ECO:0000256" key="1">
    <source>
        <dbReference type="ARBA" id="ARBA00011073"/>
    </source>
</evidence>
<dbReference type="GO" id="GO:0004252">
    <property type="term" value="F:serine-type endopeptidase activity"/>
    <property type="evidence" value="ECO:0007669"/>
    <property type="project" value="UniProtKB-UniRule"/>
</dbReference>
<dbReference type="InterPro" id="IPR051048">
    <property type="entry name" value="Peptidase_S8/S53_subtilisin"/>
</dbReference>
<gene>
    <name evidence="9" type="ORF">H7B90_10010</name>
</gene>
<organism evidence="9 10">
    <name type="scientific">Cohnella xylanilytica</name>
    <dbReference type="NCBI Taxonomy" id="557555"/>
    <lineage>
        <taxon>Bacteria</taxon>
        <taxon>Bacillati</taxon>
        <taxon>Bacillota</taxon>
        <taxon>Bacilli</taxon>
        <taxon>Bacillales</taxon>
        <taxon>Paenibacillaceae</taxon>
        <taxon>Cohnella</taxon>
    </lineage>
</organism>
<feature type="active site" description="Charge relay system" evidence="5">
    <location>
        <position position="118"/>
    </location>
</feature>
<dbReference type="GO" id="GO:0006508">
    <property type="term" value="P:proteolysis"/>
    <property type="evidence" value="ECO:0007669"/>
    <property type="project" value="UniProtKB-KW"/>
</dbReference>
<feature type="active site" description="Charge relay system" evidence="5">
    <location>
        <position position="276"/>
    </location>
</feature>
<dbReference type="Pfam" id="PF00082">
    <property type="entry name" value="Peptidase_S8"/>
    <property type="match status" value="1"/>
</dbReference>
<dbReference type="PANTHER" id="PTHR43399:SF4">
    <property type="entry name" value="CELL WALL-ASSOCIATED PROTEASE"/>
    <property type="match status" value="1"/>
</dbReference>
<dbReference type="PROSITE" id="PS00138">
    <property type="entry name" value="SUBTILASE_SER"/>
    <property type="match status" value="1"/>
</dbReference>
<sequence length="875" mass="92375">MRLSVRTKVIACAACLLAAAIGAGAPLHGKGAGGGDRPVGEVRAQAEAASAAQAAKPPSFLEAMGIPAAWRSLTRDVTGTIAIVDTGVDLKHPALEPYLTGGINLLDGRKPPQDDNGHGTAVAGVIAEIAEAAKASSARVSWTKKIMPIKALDRNGEGDEDKLAQGIRYAVDHGADIVVLSLGLRRDTPEMREVAAYAESRGALLVAASGNDAAAFGAKAAVQYPAAYPTVLAVAGANGGSAQNRSTPGPEVDVAAAWKVETLKLGGGTTTMEGTSMSAPQAAGAAALLKASRPEASPAELRNVLKRTAEDIAAKGWDRNTGYGRVRADLAVKAQGDGDWREPNDKRTTASAFPVGTEITAFWSSPEDRDVYAIDMPYDGKFTVSWRIDDPAYAAAKSPAPGLVLSPASASSGKVDPFVRAGSSASWEVARGKYYLTTSKGNWGGQEKSSYRLTSQFRMGPDAMEPNPNALSAFTLAPRSQKWTGTFDRQGDEDWAVVTLPKEGKLRIRVDADTTRIDPAVYLQRAGEAGEETDNNGDGRSEEIVLPGASAGKYYIRIRNAVSPSPDPVVGTYTAQLEYSTPYEDPNEPNDGALTATPMKPAPVWTGEGLIGSASDDDWFRFEFVERKQLRFQLANLPRSATATVRLYDKKLAVLKSWSSAEGRAAVNGGIDLDPGTYYLAVSADQASLGSPYKLTVREVEVGPLFADVLGHWAEKPIRAVAEAGWMAGYGEFEFGPDRLLTRAEATVIAVRAFKPKSAAARPRFSDVPKGHWAYEAVLKADGAKWLSGIAGTKFEPAGRMTRGEAAILFAKAAGLSLSASPERTFKDVPADSPAASALEALSRKGWIAGFPDGTFRPGAPLTRAEWAAMLAQLL</sequence>
<feature type="active site" description="Charge relay system" evidence="5">
    <location>
        <position position="85"/>
    </location>
</feature>
<keyword evidence="2 5" id="KW-0645">Protease</keyword>
<feature type="domain" description="SLH" evidence="8">
    <location>
        <begin position="822"/>
        <end position="875"/>
    </location>
</feature>
<keyword evidence="10" id="KW-1185">Reference proteome</keyword>
<dbReference type="PRINTS" id="PR00723">
    <property type="entry name" value="SUBTILISIN"/>
</dbReference>
<evidence type="ECO:0000256" key="7">
    <source>
        <dbReference type="SAM" id="SignalP"/>
    </source>
</evidence>
<dbReference type="Gene3D" id="3.40.50.200">
    <property type="entry name" value="Peptidase S8/S53 domain"/>
    <property type="match status" value="1"/>
</dbReference>
<dbReference type="EMBL" id="JACJVR010000035">
    <property type="protein sequence ID" value="MBB6691733.1"/>
    <property type="molecule type" value="Genomic_DNA"/>
</dbReference>
<dbReference type="AlphaFoldDB" id="A0A841U052"/>
<dbReference type="Pfam" id="PF00395">
    <property type="entry name" value="SLH"/>
    <property type="match status" value="3"/>
</dbReference>
<accession>A0A841U052</accession>
<dbReference type="InterPro" id="IPR023828">
    <property type="entry name" value="Peptidase_S8_Ser-AS"/>
</dbReference>
<dbReference type="PANTHER" id="PTHR43399">
    <property type="entry name" value="SUBTILISIN-RELATED"/>
    <property type="match status" value="1"/>
</dbReference>
<evidence type="ECO:0000313" key="10">
    <source>
        <dbReference type="Proteomes" id="UP000553776"/>
    </source>
</evidence>
<proteinExistence type="inferred from homology"/>
<reference evidence="9 10" key="1">
    <citation type="submission" date="2020-08" db="EMBL/GenBank/DDBJ databases">
        <title>Cohnella phylogeny.</title>
        <authorList>
            <person name="Dunlap C."/>
        </authorList>
    </citation>
    <scope>NUCLEOTIDE SEQUENCE [LARGE SCALE GENOMIC DNA]</scope>
    <source>
        <strain evidence="9 10">DSM 25239</strain>
    </source>
</reference>
<dbReference type="Gene3D" id="2.60.120.380">
    <property type="match status" value="3"/>
</dbReference>
<dbReference type="InterPro" id="IPR015500">
    <property type="entry name" value="Peptidase_S8_subtilisin-rel"/>
</dbReference>
<feature type="domain" description="SLH" evidence="8">
    <location>
        <begin position="765"/>
        <end position="821"/>
    </location>
</feature>
<dbReference type="RefSeq" id="WP_185135727.1">
    <property type="nucleotide sequence ID" value="NZ_JACJVR010000035.1"/>
</dbReference>
<keyword evidence="7" id="KW-0732">Signal</keyword>
<evidence type="ECO:0000256" key="4">
    <source>
        <dbReference type="ARBA" id="ARBA00022825"/>
    </source>
</evidence>
<dbReference type="InterPro" id="IPR023827">
    <property type="entry name" value="Peptidase_S8_Asp-AS"/>
</dbReference>